<keyword evidence="5 7" id="KW-1133">Transmembrane helix</keyword>
<evidence type="ECO:0000256" key="6">
    <source>
        <dbReference type="ARBA" id="ARBA00023136"/>
    </source>
</evidence>
<dbReference type="Gene3D" id="1.10.3730.20">
    <property type="match status" value="1"/>
</dbReference>
<gene>
    <name evidence="9" type="ORF">JCM21714_36</name>
</gene>
<evidence type="ECO:0000259" key="8">
    <source>
        <dbReference type="Pfam" id="PF00892"/>
    </source>
</evidence>
<feature type="transmembrane region" description="Helical" evidence="7">
    <location>
        <begin position="112"/>
        <end position="130"/>
    </location>
</feature>
<proteinExistence type="inferred from homology"/>
<dbReference type="GO" id="GO:0005886">
    <property type="term" value="C:plasma membrane"/>
    <property type="evidence" value="ECO:0007669"/>
    <property type="project" value="UniProtKB-SubCell"/>
</dbReference>
<dbReference type="InterPro" id="IPR037185">
    <property type="entry name" value="EmrE-like"/>
</dbReference>
<comment type="similarity">
    <text evidence="2">Belongs to the EamA transporter family.</text>
</comment>
<protein>
    <submittedName>
        <fullName evidence="9">Permease</fullName>
    </submittedName>
</protein>
<dbReference type="Proteomes" id="UP000019102">
    <property type="component" value="Unassembled WGS sequence"/>
</dbReference>
<feature type="domain" description="EamA" evidence="8">
    <location>
        <begin position="82"/>
        <end position="219"/>
    </location>
</feature>
<reference evidence="9 10" key="1">
    <citation type="journal article" date="2014" name="Genome Announc.">
        <title>Draft Genome Sequence of the Boron-Tolerant and Moderately Halotolerant Bacterium Gracilibacillus boraciitolerans JCM 21714T.</title>
        <authorList>
            <person name="Ahmed I."/>
            <person name="Oshima K."/>
            <person name="Suda W."/>
            <person name="Kitamura K."/>
            <person name="Iida T."/>
            <person name="Ohmori Y."/>
            <person name="Fujiwara T."/>
            <person name="Hattori M."/>
            <person name="Ohkuma M."/>
        </authorList>
    </citation>
    <scope>NUCLEOTIDE SEQUENCE [LARGE SCALE GENOMIC DNA]</scope>
    <source>
        <strain evidence="9 10">JCM 21714</strain>
    </source>
</reference>
<evidence type="ECO:0000313" key="9">
    <source>
        <dbReference type="EMBL" id="GAE91100.1"/>
    </source>
</evidence>
<keyword evidence="4 7" id="KW-0812">Transmembrane</keyword>
<feature type="transmembrane region" description="Helical" evidence="7">
    <location>
        <begin position="178"/>
        <end position="196"/>
    </location>
</feature>
<evidence type="ECO:0000256" key="2">
    <source>
        <dbReference type="ARBA" id="ARBA00007362"/>
    </source>
</evidence>
<feature type="domain" description="EamA" evidence="8">
    <location>
        <begin position="2"/>
        <end position="67"/>
    </location>
</feature>
<evidence type="ECO:0000256" key="1">
    <source>
        <dbReference type="ARBA" id="ARBA00004651"/>
    </source>
</evidence>
<comment type="caution">
    <text evidence="9">The sequence shown here is derived from an EMBL/GenBank/DDBJ whole genome shotgun (WGS) entry which is preliminary data.</text>
</comment>
<dbReference type="SUPFAM" id="SSF103481">
    <property type="entry name" value="Multidrug resistance efflux transporter EmrE"/>
    <property type="match status" value="2"/>
</dbReference>
<feature type="transmembrane region" description="Helical" evidence="7">
    <location>
        <begin position="51"/>
        <end position="68"/>
    </location>
</feature>
<evidence type="ECO:0000313" key="10">
    <source>
        <dbReference type="Proteomes" id="UP000019102"/>
    </source>
</evidence>
<dbReference type="AlphaFoldDB" id="W4VCF1"/>
<dbReference type="STRING" id="1298598.JCM21714_36"/>
<feature type="transmembrane region" description="Helical" evidence="7">
    <location>
        <begin position="202"/>
        <end position="219"/>
    </location>
</feature>
<dbReference type="PANTHER" id="PTHR32322">
    <property type="entry name" value="INNER MEMBRANE TRANSPORTER"/>
    <property type="match status" value="1"/>
</dbReference>
<dbReference type="InterPro" id="IPR000620">
    <property type="entry name" value="EamA_dom"/>
</dbReference>
<feature type="transmembrane region" description="Helical" evidence="7">
    <location>
        <begin position="74"/>
        <end position="100"/>
    </location>
</feature>
<feature type="transmembrane region" description="Helical" evidence="7">
    <location>
        <begin position="150"/>
        <end position="166"/>
    </location>
</feature>
<dbReference type="Pfam" id="PF00892">
    <property type="entry name" value="EamA"/>
    <property type="match status" value="2"/>
</dbReference>
<evidence type="ECO:0000256" key="3">
    <source>
        <dbReference type="ARBA" id="ARBA00022475"/>
    </source>
</evidence>
<comment type="subcellular location">
    <subcellularLocation>
        <location evidence="1">Cell membrane</location>
        <topology evidence="1">Multi-pass membrane protein</topology>
    </subcellularLocation>
</comment>
<keyword evidence="6 7" id="KW-0472">Membrane</keyword>
<name>W4VCF1_9BACI</name>
<dbReference type="PANTHER" id="PTHR32322:SF18">
    <property type="entry name" value="S-ADENOSYLMETHIONINE_S-ADENOSYLHOMOCYSTEINE TRANSPORTER"/>
    <property type="match status" value="1"/>
</dbReference>
<keyword evidence="3" id="KW-1003">Cell membrane</keyword>
<accession>W4VCF1</accession>
<evidence type="ECO:0000256" key="5">
    <source>
        <dbReference type="ARBA" id="ARBA00022989"/>
    </source>
</evidence>
<dbReference type="eggNOG" id="COG0697">
    <property type="taxonomic scope" value="Bacteria"/>
</dbReference>
<organism evidence="9 10">
    <name type="scientific">Gracilibacillus boraciitolerans JCM 21714</name>
    <dbReference type="NCBI Taxonomy" id="1298598"/>
    <lineage>
        <taxon>Bacteria</taxon>
        <taxon>Bacillati</taxon>
        <taxon>Bacillota</taxon>
        <taxon>Bacilli</taxon>
        <taxon>Bacillales</taxon>
        <taxon>Bacillaceae</taxon>
        <taxon>Gracilibacillus</taxon>
    </lineage>
</organism>
<sequence length="234" mass="25975">MALTGIFGYNALFFIALEHTSAINGSLIMATTPVFLTLGTVLFFKESWNARIAIGLFLSWFGVFLVIIKGSWHILISLSFNLGDLLFLAALFCWVIHGLIGKVVMKDITPPLLTTTVTTIIGSVLLLVLSMTENSWGKVGDMSTQSWREMFFMIIFASVIGFVLWNKGVSHIGPSKTGLYMNLVPINATWIALVLYGERITWQQIVGMLFVIIGVYTVTARQKRKITTNQTKTA</sequence>
<keyword evidence="10" id="KW-1185">Reference proteome</keyword>
<evidence type="ECO:0000256" key="4">
    <source>
        <dbReference type="ARBA" id="ARBA00022692"/>
    </source>
</evidence>
<evidence type="ECO:0000256" key="7">
    <source>
        <dbReference type="SAM" id="Phobius"/>
    </source>
</evidence>
<dbReference type="InterPro" id="IPR050638">
    <property type="entry name" value="AA-Vitamin_Transporters"/>
</dbReference>
<feature type="transmembrane region" description="Helical" evidence="7">
    <location>
        <begin position="22"/>
        <end position="44"/>
    </location>
</feature>
<dbReference type="EMBL" id="BAVS01000001">
    <property type="protein sequence ID" value="GAE91100.1"/>
    <property type="molecule type" value="Genomic_DNA"/>
</dbReference>